<keyword evidence="1" id="KW-0812">Transmembrane</keyword>
<feature type="transmembrane region" description="Helical" evidence="1">
    <location>
        <begin position="77"/>
        <end position="95"/>
    </location>
</feature>
<protein>
    <submittedName>
        <fullName evidence="2">DUF1097 domain-containing protein</fullName>
    </submittedName>
</protein>
<keyword evidence="3" id="KW-1185">Reference proteome</keyword>
<proteinExistence type="predicted"/>
<dbReference type="RefSeq" id="WP_318798181.1">
    <property type="nucleotide sequence ID" value="NZ_JARUJP010000012.1"/>
</dbReference>
<evidence type="ECO:0000256" key="1">
    <source>
        <dbReference type="SAM" id="Phobius"/>
    </source>
</evidence>
<evidence type="ECO:0000313" key="3">
    <source>
        <dbReference type="Proteomes" id="UP001281656"/>
    </source>
</evidence>
<dbReference type="InterPro" id="IPR009476">
    <property type="entry name" value="DUF1097"/>
</dbReference>
<evidence type="ECO:0000313" key="2">
    <source>
        <dbReference type="EMBL" id="MDW8801721.1"/>
    </source>
</evidence>
<feature type="transmembrane region" description="Helical" evidence="1">
    <location>
        <begin position="12"/>
        <end position="33"/>
    </location>
</feature>
<accession>A0ABU4JUD6</accession>
<name>A0ABU4JUD6_9CLOT</name>
<dbReference type="Pfam" id="PF06496">
    <property type="entry name" value="DUF1097"/>
    <property type="match status" value="1"/>
</dbReference>
<dbReference type="EMBL" id="JARUJP010000012">
    <property type="protein sequence ID" value="MDW8801721.1"/>
    <property type="molecule type" value="Genomic_DNA"/>
</dbReference>
<feature type="transmembrane region" description="Helical" evidence="1">
    <location>
        <begin position="102"/>
        <end position="123"/>
    </location>
</feature>
<comment type="caution">
    <text evidence="2">The sequence shown here is derived from an EMBL/GenBank/DDBJ whole genome shotgun (WGS) entry which is preliminary data.</text>
</comment>
<keyword evidence="1" id="KW-1133">Transmembrane helix</keyword>
<keyword evidence="1" id="KW-0472">Membrane</keyword>
<organism evidence="2 3">
    <name type="scientific">Clostridium tanneri</name>
    <dbReference type="NCBI Taxonomy" id="3037988"/>
    <lineage>
        <taxon>Bacteria</taxon>
        <taxon>Bacillati</taxon>
        <taxon>Bacillota</taxon>
        <taxon>Clostridia</taxon>
        <taxon>Eubacteriales</taxon>
        <taxon>Clostridiaceae</taxon>
        <taxon>Clostridium</taxon>
    </lineage>
</organism>
<dbReference type="Proteomes" id="UP001281656">
    <property type="component" value="Unassembled WGS sequence"/>
</dbReference>
<gene>
    <name evidence="2" type="ORF">P8V03_11245</name>
</gene>
<reference evidence="2 3" key="1">
    <citation type="submission" date="2023-04" db="EMBL/GenBank/DDBJ databases">
        <title>Clostridium tannerae sp. nov., isolated from the fecal material of an alpaca.</title>
        <authorList>
            <person name="Miller S."/>
            <person name="Hendry M."/>
            <person name="King J."/>
            <person name="Sankaranarayanan K."/>
            <person name="Lawson P.A."/>
        </authorList>
    </citation>
    <scope>NUCLEOTIDE SEQUENCE [LARGE SCALE GENOMIC DNA]</scope>
    <source>
        <strain evidence="2 3">A1-XYC3</strain>
    </source>
</reference>
<sequence>MNGLLANAISMGILAWGWANFSTALGVSTWAGFMGTTTYYASGERFIKGWIKGIIANMVGVLWAIICVEASKVLNVPNIAAIMTGVVSFGIVAQARWKRLSFIPGVYIGCSTTFGMLALNGTYFSTVTALLMGSVVGILSDAGGELIVKLTKKKELETALKAEE</sequence>
<feature type="transmembrane region" description="Helical" evidence="1">
    <location>
        <begin position="54"/>
        <end position="71"/>
    </location>
</feature>